<dbReference type="HOGENOM" id="CLU_031404_2_0_5"/>
<dbReference type="EMBL" id="SNZF01000021">
    <property type="protein sequence ID" value="TDR33525.1"/>
    <property type="molecule type" value="Genomic_DNA"/>
</dbReference>
<dbReference type="InterPro" id="IPR032466">
    <property type="entry name" value="Metal_Hydrolase"/>
</dbReference>
<evidence type="ECO:0000313" key="4">
    <source>
        <dbReference type="Proteomes" id="UP000294958"/>
    </source>
</evidence>
<dbReference type="Proteomes" id="UP000294958">
    <property type="component" value="Unassembled WGS sequence"/>
</dbReference>
<dbReference type="STRING" id="69279.BG36_22830"/>
<dbReference type="RefSeq" id="WP_051520466.1">
    <property type="nucleotide sequence ID" value="NZ_SNZF01000021.1"/>
</dbReference>
<name>A0A011VM57_9HYPH</name>
<dbReference type="PROSITE" id="PS51365">
    <property type="entry name" value="RENAL_DIPEPTIDASE_2"/>
    <property type="match status" value="1"/>
</dbReference>
<dbReference type="Pfam" id="PF01244">
    <property type="entry name" value="Peptidase_M19"/>
    <property type="match status" value="1"/>
</dbReference>
<dbReference type="PANTHER" id="PTHR10443">
    <property type="entry name" value="MICROSOMAL DIPEPTIDASE"/>
    <property type="match status" value="1"/>
</dbReference>
<organism evidence="1 3">
    <name type="scientific">Aquamicrobium defluvii</name>
    <dbReference type="NCBI Taxonomy" id="69279"/>
    <lineage>
        <taxon>Bacteria</taxon>
        <taxon>Pseudomonadati</taxon>
        <taxon>Pseudomonadota</taxon>
        <taxon>Alphaproteobacteria</taxon>
        <taxon>Hyphomicrobiales</taxon>
        <taxon>Phyllobacteriaceae</taxon>
        <taxon>Aquamicrobium</taxon>
    </lineage>
</organism>
<dbReference type="PANTHER" id="PTHR10443:SF12">
    <property type="entry name" value="DIPEPTIDASE"/>
    <property type="match status" value="1"/>
</dbReference>
<dbReference type="eggNOG" id="COG2355">
    <property type="taxonomic scope" value="Bacteria"/>
</dbReference>
<evidence type="ECO:0000313" key="3">
    <source>
        <dbReference type="Proteomes" id="UP000019849"/>
    </source>
</evidence>
<dbReference type="AlphaFoldDB" id="A0A011VM57"/>
<dbReference type="GO" id="GO:0006508">
    <property type="term" value="P:proteolysis"/>
    <property type="evidence" value="ECO:0007669"/>
    <property type="project" value="InterPro"/>
</dbReference>
<sequence>MMSVSELARKWGVSEKAARLHSESFVWECCISWISMEIMHSDRQKKKECLPRYLASGANYVSLTAAGDSGGLVSTAVHYLAGERRFIKETMADTCILVERFEDIERARKEGKLAVGFHFQGCNPMHGGLREEPGDLNLVQFYYDLGVKQALLAHNRRNISADGCHEDGDAGLSTFGQKLVKEMSRVGMMLDCTHTGERSTMEAMEIYGQPVIFSHSNPKRMFNHPRNITDAQIKACAETGGVIGVCGWGPIVNASNDASPEEVMKHIDYMVQLVGPEHVGIGLDYVYQPELTTQRMQRQPEYYAPTKNMGSYGYDVALMDFMPPEDLPMLTELMLKKGYSDDAIRGILGGNFLRVAKQVWK</sequence>
<dbReference type="PATRIC" id="fig|69279.3.peg.1495"/>
<keyword evidence="4" id="KW-1185">Reference proteome</keyword>
<dbReference type="Gene3D" id="3.20.20.140">
    <property type="entry name" value="Metal-dependent hydrolases"/>
    <property type="match status" value="1"/>
</dbReference>
<proteinExistence type="predicted"/>
<reference evidence="2 4" key="2">
    <citation type="submission" date="2019-03" db="EMBL/GenBank/DDBJ databases">
        <title>Genomic Encyclopedia of Type Strains, Phase IV (KMG-IV): sequencing the most valuable type-strain genomes for metagenomic binning, comparative biology and taxonomic classification.</title>
        <authorList>
            <person name="Goeker M."/>
        </authorList>
    </citation>
    <scope>NUCLEOTIDE SEQUENCE [LARGE SCALE GENOMIC DNA]</scope>
    <source>
        <strain evidence="2 4">DSM 11603</strain>
    </source>
</reference>
<dbReference type="SUPFAM" id="SSF51556">
    <property type="entry name" value="Metallo-dependent hydrolases"/>
    <property type="match status" value="1"/>
</dbReference>
<dbReference type="InterPro" id="IPR008257">
    <property type="entry name" value="Pept_M19"/>
</dbReference>
<reference evidence="1 3" key="1">
    <citation type="submission" date="2014-02" db="EMBL/GenBank/DDBJ databases">
        <title>Aquamicrobium defluvii Genome sequencing.</title>
        <authorList>
            <person name="Wang X."/>
        </authorList>
    </citation>
    <scope>NUCLEOTIDE SEQUENCE [LARGE SCALE GENOMIC DNA]</scope>
    <source>
        <strain evidence="1 3">W13Z1</strain>
    </source>
</reference>
<accession>A0A011VM57</accession>
<protein>
    <submittedName>
        <fullName evidence="1 2">Peptidase</fullName>
    </submittedName>
</protein>
<dbReference type="GO" id="GO:0070573">
    <property type="term" value="F:metallodipeptidase activity"/>
    <property type="evidence" value="ECO:0007669"/>
    <property type="project" value="InterPro"/>
</dbReference>
<evidence type="ECO:0000313" key="1">
    <source>
        <dbReference type="EMBL" id="EXL09465.1"/>
    </source>
</evidence>
<evidence type="ECO:0000313" key="2">
    <source>
        <dbReference type="EMBL" id="TDR33525.1"/>
    </source>
</evidence>
<dbReference type="EMBL" id="JENY01000007">
    <property type="protein sequence ID" value="EXL09465.1"/>
    <property type="molecule type" value="Genomic_DNA"/>
</dbReference>
<dbReference type="OrthoDB" id="9804920at2"/>
<gene>
    <name evidence="1" type="ORF">BG36_22830</name>
    <name evidence="2" type="ORF">DES43_12112</name>
</gene>
<dbReference type="Proteomes" id="UP000019849">
    <property type="component" value="Unassembled WGS sequence"/>
</dbReference>
<comment type="caution">
    <text evidence="1">The sequence shown here is derived from an EMBL/GenBank/DDBJ whole genome shotgun (WGS) entry which is preliminary data.</text>
</comment>